<dbReference type="SUPFAM" id="SSF55874">
    <property type="entry name" value="ATPase domain of HSP90 chaperone/DNA topoisomerase II/histidine kinase"/>
    <property type="match status" value="1"/>
</dbReference>
<evidence type="ECO:0000256" key="3">
    <source>
        <dbReference type="ARBA" id="ARBA00022553"/>
    </source>
</evidence>
<feature type="coiled-coil region" evidence="4">
    <location>
        <begin position="303"/>
        <end position="337"/>
    </location>
</feature>
<keyword evidence="8" id="KW-1185">Reference proteome</keyword>
<dbReference type="InterPro" id="IPR036097">
    <property type="entry name" value="HisK_dim/P_sf"/>
</dbReference>
<gene>
    <name evidence="7" type="ORF">J3U88_14115</name>
</gene>
<keyword evidence="3" id="KW-0597">Phosphoprotein</keyword>
<evidence type="ECO:0000256" key="1">
    <source>
        <dbReference type="ARBA" id="ARBA00000085"/>
    </source>
</evidence>
<dbReference type="CDD" id="cd00082">
    <property type="entry name" value="HisKA"/>
    <property type="match status" value="1"/>
</dbReference>
<dbReference type="PROSITE" id="PS50109">
    <property type="entry name" value="HIS_KIN"/>
    <property type="match status" value="1"/>
</dbReference>
<accession>A0A8J7U3G5</accession>
<dbReference type="InterPro" id="IPR008984">
    <property type="entry name" value="SMAD_FHA_dom_sf"/>
</dbReference>
<dbReference type="InterPro" id="IPR003594">
    <property type="entry name" value="HATPase_dom"/>
</dbReference>
<sequence>MLKLHVIPSESEPFFHTIRGTNLIIGRSPAADLVISEQSISRRHARLFLRNQKWFIEDLGSHNGTVVDDYLVRQPYALEPGAVIRLSTTKITVAESQEEETIPSIDDDDDDTHLASHRLFKSASEMLDSAPGGNILTVEGEKDLRKAADRLKLLNEIHSALSKPITREELLDLVLERIFGLLNPEEGAVYLKGDDDEFYPAATRIIEGVNRTFTFSRSLIREVTEKRVAALVADAETDERFSHSHSLVGTGVRSLLAAPLLDTEGSLGMIVLVSRVFVRQFSEDDMALLVSLSAIAALHLRNMMLVEKSAEQLRQLNRTLERKVQERTRELQARNEELAGLDRVVRMTNREFAPNRVVQTILEQGMILFPQTERGAFLQWQERRQEFVYAATTGYETDALDDLSLTREQLESDYLHPRCEVHRGIYLHRQSPEETVSPDPGSTLTMTINHHNELLGCLILDCFSSTDAFGEADANKLERYREHAISALAKARGVQELHDKNAEILRKQSQLIMKEKMASIGTLAAGIAHEIKNPLNFVNNLSEVADELLRDLTEKVQQQQDKLDPETFEIMTDLIHDLELNAGVTREQGRKADRIVTSMMDLAQTSSKSFRKVDFNALVEKYTHMAYHGISGIDPENHPITIEHELDSNVDQIDVAPQSISRTVLNLITNSLESLMQKCQNQGPDYQARVKVQTRSLGEYITLSVWDNGLGIPHDHRNRIFTPFFTTKPGGKNIGLGLSIAYDIVVLEHHGQFEVKTVEGESCEMVLRFPRRQHTTRE</sequence>
<comment type="catalytic activity">
    <reaction evidence="1">
        <text>ATP + protein L-histidine = ADP + protein N-phospho-L-histidine.</text>
        <dbReference type="EC" id="2.7.13.3"/>
    </reaction>
</comment>
<dbReference type="SMART" id="SM00065">
    <property type="entry name" value="GAF"/>
    <property type="match status" value="1"/>
</dbReference>
<dbReference type="PROSITE" id="PS50006">
    <property type="entry name" value="FHA_DOMAIN"/>
    <property type="match status" value="1"/>
</dbReference>
<dbReference type="Gene3D" id="3.30.565.10">
    <property type="entry name" value="Histidine kinase-like ATPase, C-terminal domain"/>
    <property type="match status" value="1"/>
</dbReference>
<dbReference type="InterPro" id="IPR005467">
    <property type="entry name" value="His_kinase_dom"/>
</dbReference>
<dbReference type="Pfam" id="PF00498">
    <property type="entry name" value="FHA"/>
    <property type="match status" value="1"/>
</dbReference>
<dbReference type="SUPFAM" id="SSF49879">
    <property type="entry name" value="SMAD/FHA domain"/>
    <property type="match status" value="1"/>
</dbReference>
<organism evidence="7 8">
    <name type="scientific">Acanthopleuribacter pedis</name>
    <dbReference type="NCBI Taxonomy" id="442870"/>
    <lineage>
        <taxon>Bacteria</taxon>
        <taxon>Pseudomonadati</taxon>
        <taxon>Acidobacteriota</taxon>
        <taxon>Holophagae</taxon>
        <taxon>Acanthopleuribacterales</taxon>
        <taxon>Acanthopleuribacteraceae</taxon>
        <taxon>Acanthopleuribacter</taxon>
    </lineage>
</organism>
<dbReference type="Pfam" id="PF01590">
    <property type="entry name" value="GAF"/>
    <property type="match status" value="1"/>
</dbReference>
<dbReference type="Proteomes" id="UP000664417">
    <property type="component" value="Unassembled WGS sequence"/>
</dbReference>
<feature type="domain" description="FHA" evidence="5">
    <location>
        <begin position="23"/>
        <end position="72"/>
    </location>
</feature>
<dbReference type="Pfam" id="PF02518">
    <property type="entry name" value="HATPase_c"/>
    <property type="match status" value="1"/>
</dbReference>
<dbReference type="PRINTS" id="PR00344">
    <property type="entry name" value="BCTRLSENSOR"/>
</dbReference>
<dbReference type="SUPFAM" id="SSF55781">
    <property type="entry name" value="GAF domain-like"/>
    <property type="match status" value="2"/>
</dbReference>
<evidence type="ECO:0000256" key="2">
    <source>
        <dbReference type="ARBA" id="ARBA00012438"/>
    </source>
</evidence>
<dbReference type="AlphaFoldDB" id="A0A8J7U3G5"/>
<evidence type="ECO:0000259" key="5">
    <source>
        <dbReference type="PROSITE" id="PS50006"/>
    </source>
</evidence>
<protein>
    <recommendedName>
        <fullName evidence="2">histidine kinase</fullName>
        <ecNumber evidence="2">2.7.13.3</ecNumber>
    </recommendedName>
</protein>
<dbReference type="SMART" id="SM00240">
    <property type="entry name" value="FHA"/>
    <property type="match status" value="1"/>
</dbReference>
<dbReference type="GO" id="GO:0000155">
    <property type="term" value="F:phosphorelay sensor kinase activity"/>
    <property type="evidence" value="ECO:0007669"/>
    <property type="project" value="InterPro"/>
</dbReference>
<dbReference type="InterPro" id="IPR004358">
    <property type="entry name" value="Sig_transdc_His_kin-like_C"/>
</dbReference>
<evidence type="ECO:0000313" key="8">
    <source>
        <dbReference type="Proteomes" id="UP000664417"/>
    </source>
</evidence>
<dbReference type="EMBL" id="JAFREP010000013">
    <property type="protein sequence ID" value="MBO1319607.1"/>
    <property type="molecule type" value="Genomic_DNA"/>
</dbReference>
<dbReference type="PANTHER" id="PTHR43065">
    <property type="entry name" value="SENSOR HISTIDINE KINASE"/>
    <property type="match status" value="1"/>
</dbReference>
<dbReference type="PANTHER" id="PTHR43065:SF42">
    <property type="entry name" value="TWO-COMPONENT SENSOR PPRA"/>
    <property type="match status" value="1"/>
</dbReference>
<evidence type="ECO:0000313" key="7">
    <source>
        <dbReference type="EMBL" id="MBO1319607.1"/>
    </source>
</evidence>
<dbReference type="SMART" id="SM00387">
    <property type="entry name" value="HATPase_c"/>
    <property type="match status" value="1"/>
</dbReference>
<evidence type="ECO:0000256" key="4">
    <source>
        <dbReference type="SAM" id="Coils"/>
    </source>
</evidence>
<dbReference type="CDD" id="cd00060">
    <property type="entry name" value="FHA"/>
    <property type="match status" value="1"/>
</dbReference>
<dbReference type="Gene3D" id="1.10.287.130">
    <property type="match status" value="1"/>
</dbReference>
<keyword evidence="4" id="KW-0175">Coiled coil</keyword>
<dbReference type="InterPro" id="IPR000253">
    <property type="entry name" value="FHA_dom"/>
</dbReference>
<dbReference type="SUPFAM" id="SSF47384">
    <property type="entry name" value="Homodimeric domain of signal transducing histidine kinase"/>
    <property type="match status" value="1"/>
</dbReference>
<dbReference type="RefSeq" id="WP_207859513.1">
    <property type="nucleotide sequence ID" value="NZ_JAFREP010000013.1"/>
</dbReference>
<name>A0A8J7U3G5_9BACT</name>
<proteinExistence type="predicted"/>
<evidence type="ECO:0000259" key="6">
    <source>
        <dbReference type="PROSITE" id="PS50109"/>
    </source>
</evidence>
<dbReference type="EC" id="2.7.13.3" evidence="2"/>
<feature type="domain" description="Histidine kinase" evidence="6">
    <location>
        <begin position="526"/>
        <end position="773"/>
    </location>
</feature>
<dbReference type="InterPro" id="IPR003661">
    <property type="entry name" value="HisK_dim/P_dom"/>
</dbReference>
<dbReference type="Gene3D" id="2.60.200.20">
    <property type="match status" value="1"/>
</dbReference>
<dbReference type="InterPro" id="IPR036890">
    <property type="entry name" value="HATPase_C_sf"/>
</dbReference>
<dbReference type="InterPro" id="IPR029016">
    <property type="entry name" value="GAF-like_dom_sf"/>
</dbReference>
<comment type="caution">
    <text evidence="7">The sequence shown here is derived from an EMBL/GenBank/DDBJ whole genome shotgun (WGS) entry which is preliminary data.</text>
</comment>
<dbReference type="Gene3D" id="3.30.450.40">
    <property type="match status" value="2"/>
</dbReference>
<dbReference type="InterPro" id="IPR003018">
    <property type="entry name" value="GAF"/>
</dbReference>
<reference evidence="7" key="1">
    <citation type="submission" date="2021-03" db="EMBL/GenBank/DDBJ databases">
        <authorList>
            <person name="Wang G."/>
        </authorList>
    </citation>
    <scope>NUCLEOTIDE SEQUENCE</scope>
    <source>
        <strain evidence="7">KCTC 12899</strain>
    </source>
</reference>